<evidence type="ECO:0008006" key="3">
    <source>
        <dbReference type="Google" id="ProtNLM"/>
    </source>
</evidence>
<evidence type="ECO:0000313" key="1">
    <source>
        <dbReference type="EMBL" id="KLY29720.1"/>
    </source>
</evidence>
<reference evidence="1 2" key="1">
    <citation type="submission" date="2015-06" db="EMBL/GenBank/DDBJ databases">
        <title>The Genome Sequence of None.</title>
        <authorList>
            <consortium name="The Broad Institute Genomics Platform"/>
            <consortium name="The Broad Institute Genome Sequencing Center for Infectious Disease"/>
            <person name="Earl A.M."/>
            <person name="Onderdonk A.B."/>
            <person name="Kirby J."/>
            <person name="Ferraro M.J."/>
            <person name="Huang S."/>
            <person name="Spencer M."/>
            <person name="Fodor A."/>
            <person name="Hooper D."/>
            <person name="Dekker J."/>
            <person name="O'Brien T."/>
            <person name="Quan V."/>
            <person name="Gombosev A."/>
            <person name="Delaney M."/>
            <person name="DuBois A."/>
            <person name="Ernst C."/>
            <person name="Kim D.S."/>
            <person name="Rossman W."/>
            <person name="Gohs F."/>
            <person name="Petruso H."/>
            <person name="Nozar T."/>
            <person name="Mougeot F."/>
            <person name="Manson-McGuire A."/>
            <person name="Young S."/>
            <person name="Abouelleil A."/>
            <person name="Cao P."/>
            <person name="Chapman S.B."/>
            <person name="Griggs A."/>
            <person name="Priest M."/>
            <person name="Shea T."/>
            <person name="Wortman I."/>
            <person name="Wortman J.R."/>
            <person name="Nusbaum C."/>
            <person name="Birren B."/>
        </authorList>
    </citation>
    <scope>NUCLEOTIDE SEQUENCE [LARGE SCALE GENOMIC DNA]</scope>
    <source>
        <strain evidence="1 2">MGH87</strain>
    </source>
</reference>
<keyword evidence="2" id="KW-1185">Reference proteome</keyword>
<dbReference type="Proteomes" id="UP000036305">
    <property type="component" value="Unassembled WGS sequence"/>
</dbReference>
<protein>
    <recommendedName>
        <fullName evidence="3">DNA-binding protein</fullName>
    </recommendedName>
</protein>
<name>A0ABR5GCE2_9ENTR</name>
<dbReference type="InterPro" id="IPR011204">
    <property type="entry name" value="Virulence_RhuM-like"/>
</dbReference>
<proteinExistence type="predicted"/>
<organism evidence="1 2">
    <name type="scientific">Klebsiella michiganensis</name>
    <dbReference type="NCBI Taxonomy" id="1134687"/>
    <lineage>
        <taxon>Bacteria</taxon>
        <taxon>Pseudomonadati</taxon>
        <taxon>Pseudomonadota</taxon>
        <taxon>Gammaproteobacteria</taxon>
        <taxon>Enterobacterales</taxon>
        <taxon>Enterobacteriaceae</taxon>
        <taxon>Klebsiella/Raoultella group</taxon>
        <taxon>Klebsiella</taxon>
    </lineage>
</organism>
<evidence type="ECO:0000313" key="2">
    <source>
        <dbReference type="Proteomes" id="UP000036305"/>
    </source>
</evidence>
<dbReference type="Pfam" id="PF13310">
    <property type="entry name" value="Virulence_RhuM"/>
    <property type="match status" value="1"/>
</dbReference>
<accession>A0ABR5GCE2</accession>
<dbReference type="EMBL" id="LEUS01000023">
    <property type="protein sequence ID" value="KLY29720.1"/>
    <property type="molecule type" value="Genomic_DNA"/>
</dbReference>
<gene>
    <name evidence="1" type="ORF">SK91_04050</name>
</gene>
<comment type="caution">
    <text evidence="1">The sequence shown here is derived from an EMBL/GenBank/DDBJ whole genome shotgun (WGS) entry which is preliminary data.</text>
</comment>
<sequence length="197" mass="22569">MANEHLTSSPIGEFVMFASGDGKVRVECRFESDTLWLSQAMICKLYGKAKATISEHIKHIFEEGELEENSVVRFYRTTASDGKNYQVQHFSLPLILAVGYRVRSPRGTQFRQWATQTLQEYLIKGFVMDDERLKNPPVGSSAVPDYFDEMLERIRDIRASERRVYLRVREIIACCSRLSAGRRLARPTRSGIIFGPV</sequence>
<dbReference type="PANTHER" id="PTHR35810">
    <property type="entry name" value="CYTOPLASMIC PROTEIN-RELATED"/>
    <property type="match status" value="1"/>
</dbReference>
<dbReference type="PANTHER" id="PTHR35810:SF1">
    <property type="entry name" value="CYTOPLASMIC PROTEIN"/>
    <property type="match status" value="1"/>
</dbReference>